<accession>A0AAE1BGG0</accession>
<proteinExistence type="predicted"/>
<dbReference type="AlphaFoldDB" id="A0AAE1BGG0"/>
<dbReference type="EMBL" id="JAWQEG010008447">
    <property type="protein sequence ID" value="KAK3850311.1"/>
    <property type="molecule type" value="Genomic_DNA"/>
</dbReference>
<evidence type="ECO:0000313" key="2">
    <source>
        <dbReference type="EMBL" id="KAK3850311.1"/>
    </source>
</evidence>
<organism evidence="2 3">
    <name type="scientific">Petrolisthes cinctipes</name>
    <name type="common">Flat porcelain crab</name>
    <dbReference type="NCBI Taxonomy" id="88211"/>
    <lineage>
        <taxon>Eukaryota</taxon>
        <taxon>Metazoa</taxon>
        <taxon>Ecdysozoa</taxon>
        <taxon>Arthropoda</taxon>
        <taxon>Crustacea</taxon>
        <taxon>Multicrustacea</taxon>
        <taxon>Malacostraca</taxon>
        <taxon>Eumalacostraca</taxon>
        <taxon>Eucarida</taxon>
        <taxon>Decapoda</taxon>
        <taxon>Pleocyemata</taxon>
        <taxon>Anomura</taxon>
        <taxon>Galatheoidea</taxon>
        <taxon>Porcellanidae</taxon>
        <taxon>Petrolisthes</taxon>
    </lineage>
</organism>
<comment type="caution">
    <text evidence="2">The sequence shown here is derived from an EMBL/GenBank/DDBJ whole genome shotgun (WGS) entry which is preliminary data.</text>
</comment>
<sequence>MEAIYISISRGGYGAVGEVQQEVMQALTGQWPPKVRACKGQWTAIIRGGRREGGTGWLAGWRREGGQLGGSEERKVWQEKEEGRRADREEGWEKGERKGMAEEGRRAAREEGWEKGEREKRREWLEEGGREWEKGERKEWREWLEKEERKGGREREGREERREWLEEGGREGMAGERGISAGKGTEMLPKEGEGRDTDEGQEIYLKDDERR</sequence>
<keyword evidence="3" id="KW-1185">Reference proteome</keyword>
<evidence type="ECO:0000313" key="3">
    <source>
        <dbReference type="Proteomes" id="UP001286313"/>
    </source>
</evidence>
<feature type="compositionally biased region" description="Basic and acidic residues" evidence="1">
    <location>
        <begin position="61"/>
        <end position="174"/>
    </location>
</feature>
<reference evidence="2" key="1">
    <citation type="submission" date="2023-10" db="EMBL/GenBank/DDBJ databases">
        <title>Genome assemblies of two species of porcelain crab, Petrolisthes cinctipes and Petrolisthes manimaculis (Anomura: Porcellanidae).</title>
        <authorList>
            <person name="Angst P."/>
        </authorList>
    </citation>
    <scope>NUCLEOTIDE SEQUENCE</scope>
    <source>
        <strain evidence="2">PB745_01</strain>
        <tissue evidence="2">Gill</tissue>
    </source>
</reference>
<feature type="region of interest" description="Disordered" evidence="1">
    <location>
        <begin position="56"/>
        <end position="211"/>
    </location>
</feature>
<dbReference type="Proteomes" id="UP001286313">
    <property type="component" value="Unassembled WGS sequence"/>
</dbReference>
<evidence type="ECO:0000256" key="1">
    <source>
        <dbReference type="SAM" id="MobiDB-lite"/>
    </source>
</evidence>
<protein>
    <submittedName>
        <fullName evidence="2">Uncharacterized protein</fullName>
    </submittedName>
</protein>
<feature type="compositionally biased region" description="Basic and acidic residues" evidence="1">
    <location>
        <begin position="188"/>
        <end position="211"/>
    </location>
</feature>
<name>A0AAE1BGG0_PETCI</name>
<gene>
    <name evidence="2" type="ORF">Pcinc_042982</name>
</gene>